<evidence type="ECO:0000313" key="3">
    <source>
        <dbReference type="Proteomes" id="UP000270046"/>
    </source>
</evidence>
<evidence type="ECO:0008006" key="4">
    <source>
        <dbReference type="Google" id="ProtNLM"/>
    </source>
</evidence>
<dbReference type="Proteomes" id="UP000270046">
    <property type="component" value="Chromosome"/>
</dbReference>
<feature type="transmembrane region" description="Helical" evidence="1">
    <location>
        <begin position="90"/>
        <end position="108"/>
    </location>
</feature>
<dbReference type="AlphaFoldDB" id="A0A494VL39"/>
<sequence>MNKPEKVLLSGFMGTNFMTDSSYLMSVLVGENFREPDHLATMIGRLAPGMSKHAKVIAGWAAHYGMGVVFAAVYVELWESGKIKHTIRNGIMLGAISGFLGFLIWKATFKVHPLPPWVNFEKYYLQRIPAHIVFAVFATITYRLIGANEDENPEIQVSPYGKSL</sequence>
<accession>A0A494VL39</accession>
<dbReference type="EMBL" id="CP032869">
    <property type="protein sequence ID" value="AYL95214.1"/>
    <property type="molecule type" value="Genomic_DNA"/>
</dbReference>
<evidence type="ECO:0000256" key="1">
    <source>
        <dbReference type="SAM" id="Phobius"/>
    </source>
</evidence>
<proteinExistence type="predicted"/>
<feature type="transmembrane region" description="Helical" evidence="1">
    <location>
        <begin position="57"/>
        <end position="78"/>
    </location>
</feature>
<gene>
    <name evidence="2" type="ORF">HYN43_007855</name>
</gene>
<name>A0A494VL39_9SPHI</name>
<reference evidence="2 3" key="1">
    <citation type="submission" date="2018-10" db="EMBL/GenBank/DDBJ databases">
        <title>Genome sequencing of Mucilaginibacter sp. HYN0043.</title>
        <authorList>
            <person name="Kim M."/>
            <person name="Yi H."/>
        </authorList>
    </citation>
    <scope>NUCLEOTIDE SEQUENCE [LARGE SCALE GENOMIC DNA]</scope>
    <source>
        <strain evidence="2 3">HYN0043</strain>
    </source>
</reference>
<evidence type="ECO:0000313" key="2">
    <source>
        <dbReference type="EMBL" id="AYL95214.1"/>
    </source>
</evidence>
<dbReference type="RefSeq" id="WP_119408917.1">
    <property type="nucleotide sequence ID" value="NZ_CP032869.1"/>
</dbReference>
<feature type="transmembrane region" description="Helical" evidence="1">
    <location>
        <begin position="128"/>
        <end position="145"/>
    </location>
</feature>
<keyword evidence="1" id="KW-0472">Membrane</keyword>
<dbReference type="KEGG" id="muh:HYN43_007855"/>
<keyword evidence="1" id="KW-0812">Transmembrane</keyword>
<organism evidence="2 3">
    <name type="scientific">Mucilaginibacter celer</name>
    <dbReference type="NCBI Taxonomy" id="2305508"/>
    <lineage>
        <taxon>Bacteria</taxon>
        <taxon>Pseudomonadati</taxon>
        <taxon>Bacteroidota</taxon>
        <taxon>Sphingobacteriia</taxon>
        <taxon>Sphingobacteriales</taxon>
        <taxon>Sphingobacteriaceae</taxon>
        <taxon>Mucilaginibacter</taxon>
    </lineage>
</organism>
<protein>
    <recommendedName>
        <fullName evidence="4">DUF2938 domain-containing protein</fullName>
    </recommendedName>
</protein>
<keyword evidence="1" id="KW-1133">Transmembrane helix</keyword>
<keyword evidence="3" id="KW-1185">Reference proteome</keyword>
<dbReference type="OrthoDB" id="673991at2"/>